<feature type="region of interest" description="Disordered" evidence="1">
    <location>
        <begin position="166"/>
        <end position="200"/>
    </location>
</feature>
<evidence type="ECO:0008006" key="4">
    <source>
        <dbReference type="Google" id="ProtNLM"/>
    </source>
</evidence>
<protein>
    <recommendedName>
        <fullName evidence="4">Periplasmic heavy metal sensor</fullName>
    </recommendedName>
</protein>
<sequence>MRRKIVFLLFLISSIVIFSVPVKAMMCGDMMGWFGGKGHKHGGETPKEVSPQYQQPGGNVEGGFYLDLREELNLSEFQIKALDEIGKEYENERAKKALSTDKLERELAMLQMQKGADMEEIKKKVDEMENLRKEIRWDYIKSVERAKKLLTDEQLDRLSKISKGDALKTEQEIDRGSMSRDNNTMGRDGMGSHGGMMGGH</sequence>
<dbReference type="Gene3D" id="1.20.120.1490">
    <property type="match status" value="1"/>
</dbReference>
<evidence type="ECO:0000313" key="3">
    <source>
        <dbReference type="Proteomes" id="UP000178082"/>
    </source>
</evidence>
<dbReference type="STRING" id="1817883.A3G31_04625"/>
<dbReference type="EMBL" id="MGDI01000002">
    <property type="protein sequence ID" value="OGL55294.1"/>
    <property type="molecule type" value="Genomic_DNA"/>
</dbReference>
<evidence type="ECO:0000256" key="1">
    <source>
        <dbReference type="SAM" id="MobiDB-lite"/>
    </source>
</evidence>
<evidence type="ECO:0000313" key="2">
    <source>
        <dbReference type="EMBL" id="OGL55294.1"/>
    </source>
</evidence>
<dbReference type="AlphaFoldDB" id="A0A1F7SQ28"/>
<feature type="compositionally biased region" description="Gly residues" evidence="1">
    <location>
        <begin position="188"/>
        <end position="200"/>
    </location>
</feature>
<proteinExistence type="predicted"/>
<reference evidence="2 3" key="1">
    <citation type="journal article" date="2016" name="Nat. Commun.">
        <title>Thousands of microbial genomes shed light on interconnected biogeochemical processes in an aquifer system.</title>
        <authorList>
            <person name="Anantharaman K."/>
            <person name="Brown C.T."/>
            <person name="Hug L.A."/>
            <person name="Sharon I."/>
            <person name="Castelle C.J."/>
            <person name="Probst A.J."/>
            <person name="Thomas B.C."/>
            <person name="Singh A."/>
            <person name="Wilkins M.J."/>
            <person name="Karaoz U."/>
            <person name="Brodie E.L."/>
            <person name="Williams K.H."/>
            <person name="Hubbard S.S."/>
            <person name="Banfield J.F."/>
        </authorList>
    </citation>
    <scope>NUCLEOTIDE SEQUENCE [LARGE SCALE GENOMIC DNA]</scope>
</reference>
<name>A0A1F7SQ28_9BACT</name>
<feature type="compositionally biased region" description="Basic and acidic residues" evidence="1">
    <location>
        <begin position="166"/>
        <end position="178"/>
    </location>
</feature>
<accession>A0A1F7SQ28</accession>
<dbReference type="Proteomes" id="UP000178082">
    <property type="component" value="Unassembled WGS sequence"/>
</dbReference>
<dbReference type="Pfam" id="PF07813">
    <property type="entry name" value="LTXXQ"/>
    <property type="match status" value="1"/>
</dbReference>
<organism evidence="2 3">
    <name type="scientific">Candidatus Schekmanbacteria bacterium RIFCSPLOWO2_12_FULL_38_15</name>
    <dbReference type="NCBI Taxonomy" id="1817883"/>
    <lineage>
        <taxon>Bacteria</taxon>
        <taxon>Candidatus Schekmaniibacteriota</taxon>
    </lineage>
</organism>
<comment type="caution">
    <text evidence="2">The sequence shown here is derived from an EMBL/GenBank/DDBJ whole genome shotgun (WGS) entry which is preliminary data.</text>
</comment>
<dbReference type="InterPro" id="IPR012899">
    <property type="entry name" value="LTXXQ"/>
</dbReference>
<gene>
    <name evidence="2" type="ORF">A3G31_04625</name>
</gene>